<dbReference type="AlphaFoldDB" id="A0A8T0G5G9"/>
<sequence>MMVVVGSPNVAQQVPIQFLLILILWFLQSSHCLFCAVQELLNETSSLTTSSHDLGDSNFNCFTRL</sequence>
<name>A0A8T0G5G9_CERPU</name>
<dbReference type="Proteomes" id="UP000822688">
    <property type="component" value="Chromosome 12"/>
</dbReference>
<evidence type="ECO:0000313" key="2">
    <source>
        <dbReference type="EMBL" id="KAG0554151.1"/>
    </source>
</evidence>
<proteinExistence type="predicted"/>
<evidence type="ECO:0000313" key="3">
    <source>
        <dbReference type="Proteomes" id="UP000822688"/>
    </source>
</evidence>
<reference evidence="2" key="1">
    <citation type="submission" date="2020-06" db="EMBL/GenBank/DDBJ databases">
        <title>WGS assembly of Ceratodon purpureus strain R40.</title>
        <authorList>
            <person name="Carey S.B."/>
            <person name="Jenkins J."/>
            <person name="Shu S."/>
            <person name="Lovell J.T."/>
            <person name="Sreedasyam A."/>
            <person name="Maumus F."/>
            <person name="Tiley G.P."/>
            <person name="Fernandez-Pozo N."/>
            <person name="Barry K."/>
            <person name="Chen C."/>
            <person name="Wang M."/>
            <person name="Lipzen A."/>
            <person name="Daum C."/>
            <person name="Saski C.A."/>
            <person name="Payton A.C."/>
            <person name="Mcbreen J.C."/>
            <person name="Conrad R.E."/>
            <person name="Kollar L.M."/>
            <person name="Olsson S."/>
            <person name="Huttunen S."/>
            <person name="Landis J.B."/>
            <person name="Wickett N.J."/>
            <person name="Johnson M.G."/>
            <person name="Rensing S.A."/>
            <person name="Grimwood J."/>
            <person name="Schmutz J."/>
            <person name="Mcdaniel S.F."/>
        </authorList>
    </citation>
    <scope>NUCLEOTIDE SEQUENCE</scope>
    <source>
        <strain evidence="2">R40</strain>
    </source>
</reference>
<protein>
    <submittedName>
        <fullName evidence="2">Uncharacterized protein</fullName>
    </submittedName>
</protein>
<accession>A0A8T0G5G9</accession>
<keyword evidence="3" id="KW-1185">Reference proteome</keyword>
<evidence type="ECO:0000256" key="1">
    <source>
        <dbReference type="SAM" id="SignalP"/>
    </source>
</evidence>
<keyword evidence="1" id="KW-0732">Signal</keyword>
<organism evidence="2 3">
    <name type="scientific">Ceratodon purpureus</name>
    <name type="common">Fire moss</name>
    <name type="synonym">Dicranum purpureum</name>
    <dbReference type="NCBI Taxonomy" id="3225"/>
    <lineage>
        <taxon>Eukaryota</taxon>
        <taxon>Viridiplantae</taxon>
        <taxon>Streptophyta</taxon>
        <taxon>Embryophyta</taxon>
        <taxon>Bryophyta</taxon>
        <taxon>Bryophytina</taxon>
        <taxon>Bryopsida</taxon>
        <taxon>Dicranidae</taxon>
        <taxon>Pseudoditrichales</taxon>
        <taxon>Ditrichaceae</taxon>
        <taxon>Ceratodon</taxon>
    </lineage>
</organism>
<gene>
    <name evidence="2" type="ORF">KC19_12G067200</name>
</gene>
<comment type="caution">
    <text evidence="2">The sequence shown here is derived from an EMBL/GenBank/DDBJ whole genome shotgun (WGS) entry which is preliminary data.</text>
</comment>
<dbReference type="EMBL" id="CM026433">
    <property type="protein sequence ID" value="KAG0554151.1"/>
    <property type="molecule type" value="Genomic_DNA"/>
</dbReference>
<feature type="chain" id="PRO_5035841851" evidence="1">
    <location>
        <begin position="33"/>
        <end position="65"/>
    </location>
</feature>
<feature type="signal peptide" evidence="1">
    <location>
        <begin position="1"/>
        <end position="32"/>
    </location>
</feature>